<protein>
    <submittedName>
        <fullName evidence="1">Uncharacterized protein</fullName>
    </submittedName>
</protein>
<dbReference type="EMBL" id="CALLCH030000003">
    <property type="protein sequence ID" value="CAI4211895.1"/>
    <property type="molecule type" value="Genomic_DNA"/>
</dbReference>
<evidence type="ECO:0000313" key="1">
    <source>
        <dbReference type="EMBL" id="CAI4211895.1"/>
    </source>
</evidence>
<sequence>MIDRSALRDFEVLADLPLHHKSAASDSPAVRFGISDIQHVTLVEGPGHVESTTPANFLLHPLNTILLGLVVYVGYQLFKPTPPASLPKAEPPTVFRTFTPHTLLENNGTNGRPIYLAIRGRDLDAPLDNLEGLGAEDMETLSGWEESFSGNYPVIGKLVSVEEYKTLQK</sequence>
<comment type="caution">
    <text evidence="1">The sequence shown here is derived from an EMBL/GenBank/DDBJ whole genome shotgun (WGS) entry which is preliminary data.</text>
</comment>
<keyword evidence="2" id="KW-1185">Reference proteome</keyword>
<dbReference type="OrthoDB" id="547796at2759"/>
<proteinExistence type="predicted"/>
<accession>A0A9P1GXU7</accession>
<dbReference type="Proteomes" id="UP000838763">
    <property type="component" value="Unassembled WGS sequence"/>
</dbReference>
<dbReference type="Gene3D" id="3.10.120.10">
    <property type="entry name" value="Cytochrome b5-like heme/steroid binding domain"/>
    <property type="match status" value="1"/>
</dbReference>
<organism evidence="1 2">
    <name type="scientific">Parascedosporium putredinis</name>
    <dbReference type="NCBI Taxonomy" id="1442378"/>
    <lineage>
        <taxon>Eukaryota</taxon>
        <taxon>Fungi</taxon>
        <taxon>Dikarya</taxon>
        <taxon>Ascomycota</taxon>
        <taxon>Pezizomycotina</taxon>
        <taxon>Sordariomycetes</taxon>
        <taxon>Hypocreomycetidae</taxon>
        <taxon>Microascales</taxon>
        <taxon>Microascaceae</taxon>
        <taxon>Parascedosporium</taxon>
    </lineage>
</organism>
<gene>
    <name evidence="1" type="ORF">PPNO1_LOCUS1667</name>
</gene>
<evidence type="ECO:0000313" key="2">
    <source>
        <dbReference type="Proteomes" id="UP000838763"/>
    </source>
</evidence>
<dbReference type="InterPro" id="IPR036400">
    <property type="entry name" value="Cyt_B5-like_heme/steroid_sf"/>
</dbReference>
<name>A0A9P1GXU7_9PEZI</name>
<dbReference type="SUPFAM" id="SSF55856">
    <property type="entry name" value="Cytochrome b5-like heme/steroid binding domain"/>
    <property type="match status" value="1"/>
</dbReference>
<reference evidence="1" key="1">
    <citation type="submission" date="2022-11" db="EMBL/GenBank/DDBJ databases">
        <authorList>
            <person name="Scott C."/>
            <person name="Bruce N."/>
        </authorList>
    </citation>
    <scope>NUCLEOTIDE SEQUENCE</scope>
</reference>
<dbReference type="AlphaFoldDB" id="A0A9P1GXU7"/>